<evidence type="ECO:0000313" key="2">
    <source>
        <dbReference type="Proteomes" id="UP001331761"/>
    </source>
</evidence>
<name>A0AAN8GA76_TRICO</name>
<sequence length="105" mass="12307">MSLSKVKFAKEQYDVMKKFEAIHHPDIWDWIMNKVGRSENLEILDVSEEACVFAISLAEKHSNNKLLIASRGDKPEFDLPSNTTYKKVDFKKNYDDIKDMRLHEC</sequence>
<keyword evidence="2" id="KW-1185">Reference proteome</keyword>
<protein>
    <submittedName>
        <fullName evidence="1">Uncharacterized protein</fullName>
    </submittedName>
</protein>
<dbReference type="Proteomes" id="UP001331761">
    <property type="component" value="Unassembled WGS sequence"/>
</dbReference>
<gene>
    <name evidence="1" type="ORF">GCK32_009929</name>
</gene>
<dbReference type="AlphaFoldDB" id="A0AAN8GA76"/>
<accession>A0AAN8GA76</accession>
<dbReference type="EMBL" id="WIXE01002672">
    <property type="protein sequence ID" value="KAK5984613.1"/>
    <property type="molecule type" value="Genomic_DNA"/>
</dbReference>
<evidence type="ECO:0000313" key="1">
    <source>
        <dbReference type="EMBL" id="KAK5984613.1"/>
    </source>
</evidence>
<organism evidence="1 2">
    <name type="scientific">Trichostrongylus colubriformis</name>
    <name type="common">Black scour worm</name>
    <dbReference type="NCBI Taxonomy" id="6319"/>
    <lineage>
        <taxon>Eukaryota</taxon>
        <taxon>Metazoa</taxon>
        <taxon>Ecdysozoa</taxon>
        <taxon>Nematoda</taxon>
        <taxon>Chromadorea</taxon>
        <taxon>Rhabditida</taxon>
        <taxon>Rhabditina</taxon>
        <taxon>Rhabditomorpha</taxon>
        <taxon>Strongyloidea</taxon>
        <taxon>Trichostrongylidae</taxon>
        <taxon>Trichostrongylus</taxon>
    </lineage>
</organism>
<comment type="caution">
    <text evidence="1">The sequence shown here is derived from an EMBL/GenBank/DDBJ whole genome shotgun (WGS) entry which is preliminary data.</text>
</comment>
<reference evidence="1 2" key="1">
    <citation type="submission" date="2019-10" db="EMBL/GenBank/DDBJ databases">
        <title>Assembly and Annotation for the nematode Trichostrongylus colubriformis.</title>
        <authorList>
            <person name="Martin J."/>
        </authorList>
    </citation>
    <scope>NUCLEOTIDE SEQUENCE [LARGE SCALE GENOMIC DNA]</scope>
    <source>
        <strain evidence="1">G859</strain>
        <tissue evidence="1">Whole worm</tissue>
    </source>
</reference>
<proteinExistence type="predicted"/>